<dbReference type="RefSeq" id="XP_001800228.1">
    <property type="nucleotide sequence ID" value="XM_001800176.1"/>
</dbReference>
<dbReference type="VEuPathDB" id="FungiDB:JI435_099420"/>
<dbReference type="InterPro" id="IPR038921">
    <property type="entry name" value="YOR389W-like"/>
</dbReference>
<gene>
    <name evidence="2" type="ORF">JI435_099420</name>
</gene>
<keyword evidence="3" id="KW-1185">Reference proteome</keyword>
<evidence type="ECO:0000313" key="3">
    <source>
        <dbReference type="Proteomes" id="UP000663193"/>
    </source>
</evidence>
<organism evidence="2 3">
    <name type="scientific">Phaeosphaeria nodorum (strain SN15 / ATCC MYA-4574 / FGSC 10173)</name>
    <name type="common">Glume blotch fungus</name>
    <name type="synonym">Parastagonospora nodorum</name>
    <dbReference type="NCBI Taxonomy" id="321614"/>
    <lineage>
        <taxon>Eukaryota</taxon>
        <taxon>Fungi</taxon>
        <taxon>Dikarya</taxon>
        <taxon>Ascomycota</taxon>
        <taxon>Pezizomycotina</taxon>
        <taxon>Dothideomycetes</taxon>
        <taxon>Pleosporomycetidae</taxon>
        <taxon>Pleosporales</taxon>
        <taxon>Pleosporineae</taxon>
        <taxon>Phaeosphaeriaceae</taxon>
        <taxon>Parastagonospora</taxon>
    </lineage>
</organism>
<dbReference type="PANTHER" id="PTHR35204">
    <property type="entry name" value="YALI0A21131P"/>
    <property type="match status" value="1"/>
</dbReference>
<sequence length="223" mass="25023">MTTRSLKGQAAALTYRGTQDSQIVLLQGGISKDPSERLVFDEDQRALDLCNLIRDLGVDGIARMNAGFEVLLCDYENAGVELLLSSNTTVPRSHKRQDDPTLPKDPNRISPHGYGNELGTQRSWEWIRRGTWHYGVSANHASSTKETRIQLDLCSFLTYCDPYLRNLINRGRGLSGDRSTFQNGWGFWKGQRLTNISKPDVDTVKDWVKQLHAPTNRAGAQCS</sequence>
<dbReference type="Proteomes" id="UP000663193">
    <property type="component" value="Chromosome 15"/>
</dbReference>
<dbReference type="OrthoDB" id="10261782at2759"/>
<evidence type="ECO:0000313" key="2">
    <source>
        <dbReference type="EMBL" id="QRD03174.1"/>
    </source>
</evidence>
<accession>A0A7U2FF93</accession>
<proteinExistence type="predicted"/>
<protein>
    <submittedName>
        <fullName evidence="2">Uncharacterized protein</fullName>
    </submittedName>
</protein>
<evidence type="ECO:0000256" key="1">
    <source>
        <dbReference type="SAM" id="MobiDB-lite"/>
    </source>
</evidence>
<dbReference type="EMBL" id="CP069037">
    <property type="protein sequence ID" value="QRD03174.1"/>
    <property type="molecule type" value="Genomic_DNA"/>
</dbReference>
<feature type="region of interest" description="Disordered" evidence="1">
    <location>
        <begin position="89"/>
        <end position="116"/>
    </location>
</feature>
<dbReference type="PANTHER" id="PTHR35204:SF1">
    <property type="entry name" value="ENTEROTOXIN"/>
    <property type="match status" value="1"/>
</dbReference>
<reference evidence="3" key="1">
    <citation type="journal article" date="2021" name="BMC Genomics">
        <title>Chromosome-level genome assembly and manually-curated proteome of model necrotroph Parastagonospora nodorum Sn15 reveals a genome-wide trove of candidate effector homologs, and redundancy of virulence-related functions within an accessory chromosome.</title>
        <authorList>
            <person name="Bertazzoni S."/>
            <person name="Jones D.A.B."/>
            <person name="Phan H.T."/>
            <person name="Tan K.-C."/>
            <person name="Hane J.K."/>
        </authorList>
    </citation>
    <scope>NUCLEOTIDE SEQUENCE [LARGE SCALE GENOMIC DNA]</scope>
    <source>
        <strain evidence="3">SN15 / ATCC MYA-4574 / FGSC 10173)</strain>
    </source>
</reference>
<dbReference type="AlphaFoldDB" id="A0A7U2FF93"/>
<name>A0A7U2FF93_PHANO</name>
<feature type="compositionally biased region" description="Basic and acidic residues" evidence="1">
    <location>
        <begin position="96"/>
        <end position="107"/>
    </location>
</feature>
<dbReference type="KEGG" id="pno:SNOG_09942"/>